<evidence type="ECO:0000313" key="1">
    <source>
        <dbReference type="EMBL" id="EDF5515575.1"/>
    </source>
</evidence>
<name>A0A5Y8HQU9_SALER</name>
<comment type="caution">
    <text evidence="1">The sequence shown here is derived from an EMBL/GenBank/DDBJ whole genome shotgun (WGS) entry which is preliminary data.</text>
</comment>
<reference evidence="1" key="1">
    <citation type="submission" date="2019-10" db="EMBL/GenBank/DDBJ databases">
        <authorList>
            <consortium name="PulseNet: The National Subtyping Network for Foodborne Disease Surveillance"/>
            <person name="Tarr C.L."/>
            <person name="Trees E."/>
            <person name="Katz L.S."/>
            <person name="Carleton-Romer H.A."/>
            <person name="Stroika S."/>
            <person name="Kucerova Z."/>
            <person name="Roache K.F."/>
            <person name="Sabol A.L."/>
            <person name="Besser J."/>
            <person name="Gerner-Smidt P."/>
        </authorList>
    </citation>
    <scope>NUCLEOTIDE SEQUENCE</scope>
    <source>
        <strain evidence="1">PNUSAS102632</strain>
    </source>
</reference>
<accession>A0A5Y8HQU9</accession>
<protein>
    <submittedName>
        <fullName evidence="1">Uncharacterized protein</fullName>
    </submittedName>
</protein>
<dbReference type="EMBL" id="AAMBER010000023">
    <property type="protein sequence ID" value="EDF5515575.1"/>
    <property type="molecule type" value="Genomic_DNA"/>
</dbReference>
<proteinExistence type="predicted"/>
<organism evidence="1">
    <name type="scientific">Salmonella enterica</name>
    <name type="common">Salmonella choleraesuis</name>
    <dbReference type="NCBI Taxonomy" id="28901"/>
    <lineage>
        <taxon>Bacteria</taxon>
        <taxon>Pseudomonadati</taxon>
        <taxon>Pseudomonadota</taxon>
        <taxon>Gammaproteobacteria</taxon>
        <taxon>Enterobacterales</taxon>
        <taxon>Enterobacteriaceae</taxon>
        <taxon>Salmonella</taxon>
    </lineage>
</organism>
<gene>
    <name evidence="1" type="ORF">GB848_21850</name>
</gene>
<sequence length="251" mass="27869">MASTITRKPMTAYQLVHAIHALSRSHLYTLKAVECLPEKEQEAAAEKVVSELRAFIDQCLPKVERVEMHAEKLHPRDRDAQYIRNVATAALPFASLFNTTSVSLCELQRTEEYRLLQDAITAVIDDELVIPHPRNTAATEAKCKPREYTTPYGHKLSQLSELARKVADAVEDDGGRTYKLYEITEHKSLCMLIDMLVDAGVLQLNSVKKVDGITLSHLQQIFGSAITVKAQGITVNSPAVTMTGTLHSPEC</sequence>
<dbReference type="AlphaFoldDB" id="A0A5Y8HQU9"/>